<sequence length="577" mass="69083">MKDLAYFQMRGYLYPREIKQTVTFKLKELEQVWYCNQKNVKIKIKRFVEDGRCTYHPGRGRGNPSRINFTNTFQQEFEHAVLQCIEHDHIESIFQLLQLPIPKSWVTNVSKEVNKLFGIQTTHQSKEVLRLAIFKRMVTLDPQYSAIDFENYLIQQLGSTLVIYDQQADTIYPHIAHRWQTDNDYRTWTFYLRKGVQFHHQRYLHSGDVKYTIERLKSGSSSLNWIVQDIKMIECVSPHTIRIHLSQSNPLFSRYMSTIHFSILPEDEPFDENKWIGTGPFQLKKRTDTMIVLEAFDQYFLERPLIDEIEFYLLPSETNTTMTIQLKGEEKKEETISKEDMIVGFRFLAFNLKRPSIVQRHSFRSALFHLLDMKQMWEDLGRTNFIEASSYFPWKSHQESKNKTLVKSLLQKSGYQGETLMIYSRDTPDEKEQAEWFMKEASSVGVQLQCIYFQMDDFYSSTIEQEADLLFAGEVTSDDYHFSFLDSFYNKSNIFQRFINQEHLHIIENFLEHIKYEPDFNKREAWIDKVEQYLRNEHLIVYQYHPIIQRMFHHLIQSTKFEAFGYDDFRKAWIEKK</sequence>
<dbReference type="OrthoDB" id="5894719at2"/>
<dbReference type="PANTHER" id="PTHR30290">
    <property type="entry name" value="PERIPLASMIC BINDING COMPONENT OF ABC TRANSPORTER"/>
    <property type="match status" value="1"/>
</dbReference>
<dbReference type="EMBL" id="MJEH01000022">
    <property type="protein sequence ID" value="OEH92789.1"/>
    <property type="molecule type" value="Genomic_DNA"/>
</dbReference>
<dbReference type="InterPro" id="IPR000914">
    <property type="entry name" value="SBP_5_dom"/>
</dbReference>
<protein>
    <recommendedName>
        <fullName evidence="6">ABC transporter substrate-binding protein</fullName>
    </recommendedName>
</protein>
<evidence type="ECO:0000313" key="5">
    <source>
        <dbReference type="Proteomes" id="UP000095209"/>
    </source>
</evidence>
<comment type="caution">
    <text evidence="4">The sequence shown here is derived from an EMBL/GenBank/DDBJ whole genome shotgun (WGS) entry which is preliminary data.</text>
</comment>
<name>A0A1E5LFD6_9BACI</name>
<dbReference type="Pfam" id="PF12793">
    <property type="entry name" value="SgrR_N"/>
    <property type="match status" value="1"/>
</dbReference>
<evidence type="ECO:0000256" key="1">
    <source>
        <dbReference type="ARBA" id="ARBA00023125"/>
    </source>
</evidence>
<evidence type="ECO:0008006" key="6">
    <source>
        <dbReference type="Google" id="ProtNLM"/>
    </source>
</evidence>
<dbReference type="AlphaFoldDB" id="A0A1E5LFD6"/>
<feature type="domain" description="Solute-binding protein family 5" evidence="2">
    <location>
        <begin position="170"/>
        <end position="494"/>
    </location>
</feature>
<dbReference type="GO" id="GO:1904680">
    <property type="term" value="F:peptide transmembrane transporter activity"/>
    <property type="evidence" value="ECO:0007669"/>
    <property type="project" value="TreeGrafter"/>
</dbReference>
<evidence type="ECO:0000259" key="3">
    <source>
        <dbReference type="Pfam" id="PF12793"/>
    </source>
</evidence>
<dbReference type="Proteomes" id="UP000095209">
    <property type="component" value="Unassembled WGS sequence"/>
</dbReference>
<dbReference type="SUPFAM" id="SSF53850">
    <property type="entry name" value="Periplasmic binding protein-like II"/>
    <property type="match status" value="1"/>
</dbReference>
<dbReference type="RefSeq" id="WP_069717231.1">
    <property type="nucleotide sequence ID" value="NZ_MJEH01000022.1"/>
</dbReference>
<feature type="domain" description="Transcriptional regulator SgrR N-terminal HTH" evidence="3">
    <location>
        <begin position="18"/>
        <end position="100"/>
    </location>
</feature>
<dbReference type="Gene3D" id="3.40.190.10">
    <property type="entry name" value="Periplasmic binding protein-like II"/>
    <property type="match status" value="1"/>
</dbReference>
<organism evidence="4 5">
    <name type="scientific">Bacillus solimangrovi</name>
    <dbReference type="NCBI Taxonomy" id="1305675"/>
    <lineage>
        <taxon>Bacteria</taxon>
        <taxon>Bacillati</taxon>
        <taxon>Bacillota</taxon>
        <taxon>Bacilli</taxon>
        <taxon>Bacillales</taxon>
        <taxon>Bacillaceae</taxon>
        <taxon>Bacillus</taxon>
    </lineage>
</organism>
<dbReference type="GO" id="GO:0015833">
    <property type="term" value="P:peptide transport"/>
    <property type="evidence" value="ECO:0007669"/>
    <property type="project" value="TreeGrafter"/>
</dbReference>
<dbReference type="Gene3D" id="3.10.105.10">
    <property type="entry name" value="Dipeptide-binding Protein, Domain 3"/>
    <property type="match status" value="1"/>
</dbReference>
<proteinExistence type="predicted"/>
<reference evidence="4 5" key="1">
    <citation type="submission" date="2016-08" db="EMBL/GenBank/DDBJ databases">
        <title>Genome of Bacillus solimangrovi GH2-4.</title>
        <authorList>
            <person name="Lim S."/>
            <person name="Kim B.-C."/>
        </authorList>
    </citation>
    <scope>NUCLEOTIDE SEQUENCE [LARGE SCALE GENOMIC DNA]</scope>
    <source>
        <strain evidence="4 5">GH2-4</strain>
    </source>
</reference>
<keyword evidence="1" id="KW-0238">DNA-binding</keyword>
<evidence type="ECO:0000313" key="4">
    <source>
        <dbReference type="EMBL" id="OEH92789.1"/>
    </source>
</evidence>
<dbReference type="GO" id="GO:0003677">
    <property type="term" value="F:DNA binding"/>
    <property type="evidence" value="ECO:0007669"/>
    <property type="project" value="UniProtKB-KW"/>
</dbReference>
<evidence type="ECO:0000259" key="2">
    <source>
        <dbReference type="Pfam" id="PF00496"/>
    </source>
</evidence>
<gene>
    <name evidence="4" type="ORF">BFG57_01985</name>
</gene>
<dbReference type="InterPro" id="IPR039424">
    <property type="entry name" value="SBP_5"/>
</dbReference>
<dbReference type="Pfam" id="PF00496">
    <property type="entry name" value="SBP_bac_5"/>
    <property type="match status" value="1"/>
</dbReference>
<dbReference type="STRING" id="1305675.BFG57_01985"/>
<dbReference type="InterPro" id="IPR025370">
    <property type="entry name" value="SgrR_HTH_N"/>
</dbReference>
<accession>A0A1E5LFD6</accession>
<dbReference type="PANTHER" id="PTHR30290:SF72">
    <property type="entry name" value="HTH-TYPE TRANSCRIPTIONAL REGULATOR SGRR"/>
    <property type="match status" value="1"/>
</dbReference>
<keyword evidence="5" id="KW-1185">Reference proteome</keyword>